<feature type="domain" description="TonB-dependent receptor-like beta-barrel" evidence="9">
    <location>
        <begin position="3"/>
        <end position="299"/>
    </location>
</feature>
<gene>
    <name evidence="10" type="ORF">MGWOODY_Mmi1318</name>
</gene>
<evidence type="ECO:0000256" key="6">
    <source>
        <dbReference type="ARBA" id="ARBA00023136"/>
    </source>
</evidence>
<keyword evidence="5" id="KW-0798">TonB box</keyword>
<name>A0A160VH68_9ZZZZ</name>
<dbReference type="PROSITE" id="PS52016">
    <property type="entry name" value="TONB_DEPENDENT_REC_3"/>
    <property type="match status" value="1"/>
</dbReference>
<dbReference type="GO" id="GO:0015344">
    <property type="term" value="F:siderophore uptake transmembrane transporter activity"/>
    <property type="evidence" value="ECO:0007669"/>
    <property type="project" value="TreeGrafter"/>
</dbReference>
<organism evidence="10">
    <name type="scientific">hydrothermal vent metagenome</name>
    <dbReference type="NCBI Taxonomy" id="652676"/>
    <lineage>
        <taxon>unclassified sequences</taxon>
        <taxon>metagenomes</taxon>
        <taxon>ecological metagenomes</taxon>
    </lineage>
</organism>
<keyword evidence="6" id="KW-0472">Membrane</keyword>
<keyword evidence="8" id="KW-0998">Cell outer membrane</keyword>
<reference evidence="10" key="1">
    <citation type="submission" date="2015-10" db="EMBL/GenBank/DDBJ databases">
        <authorList>
            <person name="Gilbert D.G."/>
        </authorList>
    </citation>
    <scope>NUCLEOTIDE SEQUENCE</scope>
</reference>
<keyword evidence="4" id="KW-0732">Signal</keyword>
<dbReference type="InterPro" id="IPR039426">
    <property type="entry name" value="TonB-dep_rcpt-like"/>
</dbReference>
<keyword evidence="2" id="KW-0813">Transport</keyword>
<evidence type="ECO:0000256" key="4">
    <source>
        <dbReference type="ARBA" id="ARBA00022729"/>
    </source>
</evidence>
<proteinExistence type="predicted"/>
<evidence type="ECO:0000256" key="8">
    <source>
        <dbReference type="ARBA" id="ARBA00023237"/>
    </source>
</evidence>
<accession>A0A160VH68</accession>
<evidence type="ECO:0000256" key="3">
    <source>
        <dbReference type="ARBA" id="ARBA00022692"/>
    </source>
</evidence>
<evidence type="ECO:0000313" key="10">
    <source>
        <dbReference type="EMBL" id="CUV10136.1"/>
    </source>
</evidence>
<dbReference type="PANTHER" id="PTHR30069">
    <property type="entry name" value="TONB-DEPENDENT OUTER MEMBRANE RECEPTOR"/>
    <property type="match status" value="1"/>
</dbReference>
<sequence length="359" mass="40947">MVINVGLRYDVFDPASFYPSDRRNPANQLVLGDSMTSTYPQAPIIDQLSPRIGFAYQLGNQAVLHFSYGHFFQMPPLYAMYQNHSFLVNPSDYSTTMGNVRLKPEKTITYEIGLWQELTRGMSLDVALFYRDIYNLLSTKIISTYNQIEYGLYSNKDYGNARGLEVKLDVGRGSIKGMLNYTLQYTRGNADSPTQTFSRAGDSMDPVNRFIPMSWDQRHTLNGTVMFSAENFGGTVTAYYNSGSPYTFIPQSESVLSRINLYPNNDYKPASSTVDVTLYYNFKLAGRYHGKIDLTIYNLLDRLNENWVNEQTGRAYTAVIKETDLASHRSDFNDYEDRIHNPSMYSAPRMVKLAIGINY</sequence>
<evidence type="ECO:0000256" key="2">
    <source>
        <dbReference type="ARBA" id="ARBA00022448"/>
    </source>
</evidence>
<comment type="subcellular location">
    <subcellularLocation>
        <location evidence="1">Cell outer membrane</location>
        <topology evidence="1">Multi-pass membrane protein</topology>
    </subcellularLocation>
</comment>
<evidence type="ECO:0000256" key="7">
    <source>
        <dbReference type="ARBA" id="ARBA00023170"/>
    </source>
</evidence>
<dbReference type="GO" id="GO:0044718">
    <property type="term" value="P:siderophore transmembrane transport"/>
    <property type="evidence" value="ECO:0007669"/>
    <property type="project" value="TreeGrafter"/>
</dbReference>
<evidence type="ECO:0000256" key="5">
    <source>
        <dbReference type="ARBA" id="ARBA00023077"/>
    </source>
</evidence>
<keyword evidence="3" id="KW-0812">Transmembrane</keyword>
<dbReference type="InterPro" id="IPR000531">
    <property type="entry name" value="Beta-barrel_TonB"/>
</dbReference>
<dbReference type="SUPFAM" id="SSF56935">
    <property type="entry name" value="Porins"/>
    <property type="match status" value="1"/>
</dbReference>
<evidence type="ECO:0000256" key="1">
    <source>
        <dbReference type="ARBA" id="ARBA00004571"/>
    </source>
</evidence>
<dbReference type="Pfam" id="PF00593">
    <property type="entry name" value="TonB_dep_Rec_b-barrel"/>
    <property type="match status" value="1"/>
</dbReference>
<dbReference type="PANTHER" id="PTHR30069:SF29">
    <property type="entry name" value="HEMOGLOBIN AND HEMOGLOBIN-HAPTOGLOBIN-BINDING PROTEIN 1-RELATED"/>
    <property type="match status" value="1"/>
</dbReference>
<dbReference type="Gene3D" id="2.40.170.20">
    <property type="entry name" value="TonB-dependent receptor, beta-barrel domain"/>
    <property type="match status" value="1"/>
</dbReference>
<dbReference type="AlphaFoldDB" id="A0A160VH68"/>
<dbReference type="GO" id="GO:0009279">
    <property type="term" value="C:cell outer membrane"/>
    <property type="evidence" value="ECO:0007669"/>
    <property type="project" value="UniProtKB-SubCell"/>
</dbReference>
<dbReference type="InterPro" id="IPR036942">
    <property type="entry name" value="Beta-barrel_TonB_sf"/>
</dbReference>
<evidence type="ECO:0000259" key="9">
    <source>
        <dbReference type="Pfam" id="PF00593"/>
    </source>
</evidence>
<dbReference type="EMBL" id="FAXC01000364">
    <property type="protein sequence ID" value="CUV10136.1"/>
    <property type="molecule type" value="Genomic_DNA"/>
</dbReference>
<protein>
    <submittedName>
        <fullName evidence="10">TonB-dependent receptor</fullName>
    </submittedName>
</protein>
<keyword evidence="7 10" id="KW-0675">Receptor</keyword>